<evidence type="ECO:0000313" key="2">
    <source>
        <dbReference type="Proteomes" id="UP000242474"/>
    </source>
</evidence>
<reference evidence="1 2" key="1">
    <citation type="journal article" date="2015" name="Genome Biol. Evol.">
        <title>Phylogenomic analyses indicate that early fungi evolved digesting cell walls of algal ancestors of land plants.</title>
        <authorList>
            <person name="Chang Y."/>
            <person name="Wang S."/>
            <person name="Sekimoto S."/>
            <person name="Aerts A.L."/>
            <person name="Choi C."/>
            <person name="Clum A."/>
            <person name="LaButti K.M."/>
            <person name="Lindquist E.A."/>
            <person name="Yee Ngan C."/>
            <person name="Ohm R.A."/>
            <person name="Salamov A.A."/>
            <person name="Grigoriev I.V."/>
            <person name="Spatafora J.W."/>
            <person name="Berbee M.L."/>
        </authorList>
    </citation>
    <scope>NUCLEOTIDE SEQUENCE [LARGE SCALE GENOMIC DNA]</scope>
    <source>
        <strain evidence="1 2">NRRL 1564</strain>
    </source>
</reference>
<proteinExistence type="predicted"/>
<keyword evidence="2" id="KW-1185">Reference proteome</keyword>
<organism evidence="1 2">
    <name type="scientific">Coemansia reversa (strain ATCC 12441 / NRRL 1564)</name>
    <dbReference type="NCBI Taxonomy" id="763665"/>
    <lineage>
        <taxon>Eukaryota</taxon>
        <taxon>Fungi</taxon>
        <taxon>Fungi incertae sedis</taxon>
        <taxon>Zoopagomycota</taxon>
        <taxon>Kickxellomycotina</taxon>
        <taxon>Kickxellomycetes</taxon>
        <taxon>Kickxellales</taxon>
        <taxon>Kickxellaceae</taxon>
        <taxon>Coemansia</taxon>
    </lineage>
</organism>
<evidence type="ECO:0000313" key="1">
    <source>
        <dbReference type="EMBL" id="PIA15860.1"/>
    </source>
</evidence>
<name>A0A2G5BA42_COERN</name>
<dbReference type="Proteomes" id="UP000242474">
    <property type="component" value="Unassembled WGS sequence"/>
</dbReference>
<sequence length="62" mass="6434">MHACSARAQTQAQATAHPALQASRCVERAVNALPCRGHCAAATCVAQACPPQMQILSLPNAH</sequence>
<dbReference type="EMBL" id="KZ303503">
    <property type="protein sequence ID" value="PIA15860.1"/>
    <property type="molecule type" value="Genomic_DNA"/>
</dbReference>
<dbReference type="AlphaFoldDB" id="A0A2G5BA42"/>
<accession>A0A2G5BA42</accession>
<gene>
    <name evidence="1" type="ORF">COEREDRAFT_92877</name>
</gene>
<protein>
    <submittedName>
        <fullName evidence="1">Uncharacterized protein</fullName>
    </submittedName>
</protein>